<sequence>MATTRAVIASSPKGGAETPRKPHIVQKRACGCCRCFPFPSPPLFSDAYVFFVGVTALEAVEGYSKWMGAQWHAKTKASPLSCSASRACTSSPSSHHSASLPPAVEAEDPKEAAVKTPILPKDRRACTKPTAALGKVR</sequence>
<evidence type="ECO:0008006" key="4">
    <source>
        <dbReference type="Google" id="ProtNLM"/>
    </source>
</evidence>
<reference evidence="2 3" key="1">
    <citation type="submission" date="2022-12" db="EMBL/GenBank/DDBJ databases">
        <title>Chromosome-scale assembly of the Ensete ventricosum genome.</title>
        <authorList>
            <person name="Dussert Y."/>
            <person name="Stocks J."/>
            <person name="Wendawek A."/>
            <person name="Woldeyes F."/>
            <person name="Nichols R.A."/>
            <person name="Borrell J.S."/>
        </authorList>
    </citation>
    <scope>NUCLEOTIDE SEQUENCE [LARGE SCALE GENOMIC DNA]</scope>
    <source>
        <strain evidence="3">cv. Maze</strain>
        <tissue evidence="2">Seeds</tissue>
    </source>
</reference>
<evidence type="ECO:0000256" key="1">
    <source>
        <dbReference type="SAM" id="MobiDB-lite"/>
    </source>
</evidence>
<evidence type="ECO:0000313" key="2">
    <source>
        <dbReference type="EMBL" id="KAJ8471350.1"/>
    </source>
</evidence>
<evidence type="ECO:0000313" key="3">
    <source>
        <dbReference type="Proteomes" id="UP001222027"/>
    </source>
</evidence>
<comment type="caution">
    <text evidence="2">The sequence shown here is derived from an EMBL/GenBank/DDBJ whole genome shotgun (WGS) entry which is preliminary data.</text>
</comment>
<dbReference type="AlphaFoldDB" id="A0AAV8QI44"/>
<organism evidence="2 3">
    <name type="scientific">Ensete ventricosum</name>
    <name type="common">Abyssinian banana</name>
    <name type="synonym">Musa ensete</name>
    <dbReference type="NCBI Taxonomy" id="4639"/>
    <lineage>
        <taxon>Eukaryota</taxon>
        <taxon>Viridiplantae</taxon>
        <taxon>Streptophyta</taxon>
        <taxon>Embryophyta</taxon>
        <taxon>Tracheophyta</taxon>
        <taxon>Spermatophyta</taxon>
        <taxon>Magnoliopsida</taxon>
        <taxon>Liliopsida</taxon>
        <taxon>Zingiberales</taxon>
        <taxon>Musaceae</taxon>
        <taxon>Ensete</taxon>
    </lineage>
</organism>
<feature type="region of interest" description="Disordered" evidence="1">
    <location>
        <begin position="83"/>
        <end position="137"/>
    </location>
</feature>
<proteinExistence type="predicted"/>
<dbReference type="EMBL" id="JAQQAF010000007">
    <property type="protein sequence ID" value="KAJ8471350.1"/>
    <property type="molecule type" value="Genomic_DNA"/>
</dbReference>
<keyword evidence="3" id="KW-1185">Reference proteome</keyword>
<dbReference type="Proteomes" id="UP001222027">
    <property type="component" value="Unassembled WGS sequence"/>
</dbReference>
<name>A0AAV8QI44_ENSVE</name>
<feature type="compositionally biased region" description="Low complexity" evidence="1">
    <location>
        <begin position="83"/>
        <end position="103"/>
    </location>
</feature>
<accession>A0AAV8QI44</accession>
<gene>
    <name evidence="2" type="ORF">OPV22_025693</name>
</gene>
<protein>
    <recommendedName>
        <fullName evidence="4">RIN4 pathogenic type III effector avirulence factor Avr cleavage site domain-containing protein</fullName>
    </recommendedName>
</protein>
<feature type="region of interest" description="Disordered" evidence="1">
    <location>
        <begin position="1"/>
        <end position="20"/>
    </location>
</feature>